<dbReference type="Proteomes" id="UP001318760">
    <property type="component" value="Unassembled WGS sequence"/>
</dbReference>
<dbReference type="EMBL" id="JADBHS010000001">
    <property type="protein sequence ID" value="MBE2985662.1"/>
    <property type="molecule type" value="Genomic_DNA"/>
</dbReference>
<evidence type="ECO:0000313" key="1">
    <source>
        <dbReference type="EMBL" id="MBE2985662.1"/>
    </source>
</evidence>
<gene>
    <name evidence="1" type="ORF">CCAL12919_00735</name>
</gene>
<accession>A0ABD4JGE7</accession>
<comment type="caution">
    <text evidence="1">The sequence shown here is derived from an EMBL/GenBank/DDBJ whole genome shotgun (WGS) entry which is preliminary data.</text>
</comment>
<proteinExistence type="predicted"/>
<organism evidence="1 2">
    <name type="scientific">Campylobacter californiensis</name>
    <dbReference type="NCBI Taxonomy" id="1032243"/>
    <lineage>
        <taxon>Bacteria</taxon>
        <taxon>Pseudomonadati</taxon>
        <taxon>Campylobacterota</taxon>
        <taxon>Epsilonproteobacteria</taxon>
        <taxon>Campylobacterales</taxon>
        <taxon>Campylobacteraceae</taxon>
        <taxon>Campylobacter</taxon>
    </lineage>
</organism>
<sequence>MEFIKANYQANDKIFVKSVKTAKIIELRGGFEAHVFNVKFEFIPLKKEMEKREILFIKDGIFTTDIINLNTKTSMRDELLGE</sequence>
<name>A0ABD4JGE7_9BACT</name>
<dbReference type="RefSeq" id="WP_336615851.1">
    <property type="nucleotide sequence ID" value="NZ_JADBHS010000001.1"/>
</dbReference>
<reference evidence="1 2" key="1">
    <citation type="submission" date="2020-10" db="EMBL/GenBank/DDBJ databases">
        <title>Campylobacter californiensis sp. nov. isolated from cattle and feral swine in California.</title>
        <authorList>
            <person name="Miller W.G."/>
        </authorList>
    </citation>
    <scope>NUCLEOTIDE SEQUENCE [LARGE SCALE GENOMIC DNA]</scope>
    <source>
        <strain evidence="1 2">RM12919</strain>
    </source>
</reference>
<dbReference type="AlphaFoldDB" id="A0ABD4JGE7"/>
<evidence type="ECO:0000313" key="2">
    <source>
        <dbReference type="Proteomes" id="UP001318760"/>
    </source>
</evidence>
<protein>
    <submittedName>
        <fullName evidence="1">Uncharacterized protein</fullName>
    </submittedName>
</protein>